<organism evidence="2 3">
    <name type="scientific">Reticulomyxa filosa</name>
    <dbReference type="NCBI Taxonomy" id="46433"/>
    <lineage>
        <taxon>Eukaryota</taxon>
        <taxon>Sar</taxon>
        <taxon>Rhizaria</taxon>
        <taxon>Retaria</taxon>
        <taxon>Foraminifera</taxon>
        <taxon>Monothalamids</taxon>
        <taxon>Reticulomyxidae</taxon>
        <taxon>Reticulomyxa</taxon>
    </lineage>
</organism>
<comment type="caution">
    <text evidence="2">The sequence shown here is derived from an EMBL/GenBank/DDBJ whole genome shotgun (WGS) entry which is preliminary data.</text>
</comment>
<protein>
    <submittedName>
        <fullName evidence="2">Uncharacterized protein</fullName>
    </submittedName>
</protein>
<evidence type="ECO:0000313" key="2">
    <source>
        <dbReference type="EMBL" id="ETO23538.1"/>
    </source>
</evidence>
<proteinExistence type="predicted"/>
<evidence type="ECO:0000256" key="1">
    <source>
        <dbReference type="SAM" id="Phobius"/>
    </source>
</evidence>
<keyword evidence="1" id="KW-0472">Membrane</keyword>
<keyword evidence="1" id="KW-0812">Transmembrane</keyword>
<dbReference type="Proteomes" id="UP000023152">
    <property type="component" value="Unassembled WGS sequence"/>
</dbReference>
<name>X6NCA9_RETFI</name>
<feature type="transmembrane region" description="Helical" evidence="1">
    <location>
        <begin position="23"/>
        <end position="41"/>
    </location>
</feature>
<keyword evidence="3" id="KW-1185">Reference proteome</keyword>
<reference evidence="2 3" key="1">
    <citation type="journal article" date="2013" name="Curr. Biol.">
        <title>The Genome of the Foraminiferan Reticulomyxa filosa.</title>
        <authorList>
            <person name="Glockner G."/>
            <person name="Hulsmann N."/>
            <person name="Schleicher M."/>
            <person name="Noegel A.A."/>
            <person name="Eichinger L."/>
            <person name="Gallinger C."/>
            <person name="Pawlowski J."/>
            <person name="Sierra R."/>
            <person name="Euteneuer U."/>
            <person name="Pillet L."/>
            <person name="Moustafa A."/>
            <person name="Platzer M."/>
            <person name="Groth M."/>
            <person name="Szafranski K."/>
            <person name="Schliwa M."/>
        </authorList>
    </citation>
    <scope>NUCLEOTIDE SEQUENCE [LARGE SCALE GENOMIC DNA]</scope>
</reference>
<dbReference type="EMBL" id="ASPP01009867">
    <property type="protein sequence ID" value="ETO23538.1"/>
    <property type="molecule type" value="Genomic_DNA"/>
</dbReference>
<accession>X6NCA9</accession>
<evidence type="ECO:0000313" key="3">
    <source>
        <dbReference type="Proteomes" id="UP000023152"/>
    </source>
</evidence>
<gene>
    <name evidence="2" type="ORF">RFI_13638</name>
</gene>
<dbReference type="AlphaFoldDB" id="X6NCA9"/>
<keyword evidence="1" id="KW-1133">Transmembrane helix</keyword>
<sequence length="241" mass="28271">MDDIKERKEVAMLVEHWSRLENFFVPMDIVNLIFTFSFFCLPRRLTFNRNNHAFLDGWMYSHDDEVVKKVISGFDYVLVDLEKSMSPINVKEVTSNLSRCFRVRINNINSWAYIGLSPYKNGVKFSPTSYAQVEGFMVRYYWQNIASLGCYVNDILICKSPNEEYVVEMQVTCDVNQKHGAHEGHQRRHDTVLHTASSKWKEEPLTLHINLLTDNLSLEAFEIPVDWFGKFESTSLMWHLQ</sequence>